<keyword evidence="3" id="KW-1185">Reference proteome</keyword>
<dbReference type="AlphaFoldDB" id="A0A518GZU9"/>
<dbReference type="InterPro" id="IPR025048">
    <property type="entry name" value="DUF3987"/>
</dbReference>
<evidence type="ECO:0000313" key="2">
    <source>
        <dbReference type="EMBL" id="QDV34106.1"/>
    </source>
</evidence>
<accession>A0A518GZU9</accession>
<feature type="region of interest" description="Disordered" evidence="1">
    <location>
        <begin position="1"/>
        <end position="22"/>
    </location>
</feature>
<name>A0A518GZU9_9BACT</name>
<dbReference type="KEGG" id="tpla:ElP_19880"/>
<feature type="region of interest" description="Disordered" evidence="1">
    <location>
        <begin position="572"/>
        <end position="610"/>
    </location>
</feature>
<dbReference type="EMBL" id="CP036426">
    <property type="protein sequence ID" value="QDV34106.1"/>
    <property type="molecule type" value="Genomic_DNA"/>
</dbReference>
<feature type="compositionally biased region" description="Polar residues" evidence="1">
    <location>
        <begin position="11"/>
        <end position="20"/>
    </location>
</feature>
<dbReference type="Pfam" id="PF13148">
    <property type="entry name" value="DUF3987"/>
    <property type="match status" value="2"/>
</dbReference>
<protein>
    <recommendedName>
        <fullName evidence="4">DUF3987 domain-containing protein</fullName>
    </recommendedName>
</protein>
<dbReference type="RefSeq" id="WP_145268758.1">
    <property type="nucleotide sequence ID" value="NZ_CP036426.1"/>
</dbReference>
<sequence>MHRDCTAEASEPSTDGSGSSPFDAETLRHALWALDAAEGALGPEAVAKLDPGPAWTEALMTAASGGLDGLASWGKANKSNTRLRPILDAIDWTNQNRPEARRIVDVADGREWPVNPLGRDIPDPVPFPVEAFPDPVRLLIDETAGAFQVPPDFPGLVVICAAAAAIGQSVNLRLKRTWTEPPTLYGAAVGSPGDGKTHAAKFLVGPLRKIDDRLRRQYDRDLEAWEAEDSDERGPRPVRRRVMLRPDATRESVIAVHNDNPRGLLRHVDELTGWLYSMNEYRSGSGGDRPFWLSNWSGADAGAERKTNREVLDVSRPSVVVLGGLVPSKLPSLREKPGQNDGLTDRFLYAYPGIAVRRRWTEDTVSVEAEDSWAAALTALWHRPMEQGKEGPRPVVVDFSRDGKARWVEWYDAHQSERETPEFPEDLRGAWPKFETICARLALVLAQLRQAYGKVDAARPGGWSMEVGSSTEDEPPVRLPSPASVEAEDVEGAAALVDYFKVMARRVLGEIHEGRVEVPPDAHAILAWIRRKSLDHFSANDVNRDSLSRFRGRLDRRDAALGWLERQGCIRVRPEEDREGKSGRPPSPSYEVNPNLNAVPPRNPPNPLNP</sequence>
<feature type="compositionally biased region" description="Pro residues" evidence="1">
    <location>
        <begin position="601"/>
        <end position="610"/>
    </location>
</feature>
<evidence type="ECO:0000256" key="1">
    <source>
        <dbReference type="SAM" id="MobiDB-lite"/>
    </source>
</evidence>
<gene>
    <name evidence="2" type="ORF">ElP_19880</name>
</gene>
<organism evidence="2 3">
    <name type="scientific">Tautonia plasticadhaerens</name>
    <dbReference type="NCBI Taxonomy" id="2527974"/>
    <lineage>
        <taxon>Bacteria</taxon>
        <taxon>Pseudomonadati</taxon>
        <taxon>Planctomycetota</taxon>
        <taxon>Planctomycetia</taxon>
        <taxon>Isosphaerales</taxon>
        <taxon>Isosphaeraceae</taxon>
        <taxon>Tautonia</taxon>
    </lineage>
</organism>
<evidence type="ECO:0008006" key="4">
    <source>
        <dbReference type="Google" id="ProtNLM"/>
    </source>
</evidence>
<feature type="compositionally biased region" description="Basic and acidic residues" evidence="1">
    <location>
        <begin position="572"/>
        <end position="582"/>
    </location>
</feature>
<proteinExistence type="predicted"/>
<reference evidence="2 3" key="1">
    <citation type="submission" date="2019-02" db="EMBL/GenBank/DDBJ databases">
        <title>Deep-cultivation of Planctomycetes and their phenomic and genomic characterization uncovers novel biology.</title>
        <authorList>
            <person name="Wiegand S."/>
            <person name="Jogler M."/>
            <person name="Boedeker C."/>
            <person name="Pinto D."/>
            <person name="Vollmers J."/>
            <person name="Rivas-Marin E."/>
            <person name="Kohn T."/>
            <person name="Peeters S.H."/>
            <person name="Heuer A."/>
            <person name="Rast P."/>
            <person name="Oberbeckmann S."/>
            <person name="Bunk B."/>
            <person name="Jeske O."/>
            <person name="Meyerdierks A."/>
            <person name="Storesund J.E."/>
            <person name="Kallscheuer N."/>
            <person name="Luecker S."/>
            <person name="Lage O.M."/>
            <person name="Pohl T."/>
            <person name="Merkel B.J."/>
            <person name="Hornburger P."/>
            <person name="Mueller R.-W."/>
            <person name="Bruemmer F."/>
            <person name="Labrenz M."/>
            <person name="Spormann A.M."/>
            <person name="Op den Camp H."/>
            <person name="Overmann J."/>
            <person name="Amann R."/>
            <person name="Jetten M.S.M."/>
            <person name="Mascher T."/>
            <person name="Medema M.H."/>
            <person name="Devos D.P."/>
            <person name="Kaster A.-K."/>
            <person name="Ovreas L."/>
            <person name="Rohde M."/>
            <person name="Galperin M.Y."/>
            <person name="Jogler C."/>
        </authorList>
    </citation>
    <scope>NUCLEOTIDE SEQUENCE [LARGE SCALE GENOMIC DNA]</scope>
    <source>
        <strain evidence="2 3">ElP</strain>
    </source>
</reference>
<dbReference type="Proteomes" id="UP000317835">
    <property type="component" value="Chromosome"/>
</dbReference>
<evidence type="ECO:0000313" key="3">
    <source>
        <dbReference type="Proteomes" id="UP000317835"/>
    </source>
</evidence>
<dbReference type="OrthoDB" id="279540at2"/>